<dbReference type="OMA" id="VKRFNHR"/>
<dbReference type="KEGG" id="lth:KLTH0E06930g"/>
<feature type="repeat" description="WD" evidence="1">
    <location>
        <begin position="336"/>
        <end position="377"/>
    </location>
</feature>
<dbReference type="RefSeq" id="XP_002553781.1">
    <property type="nucleotide sequence ID" value="XM_002553735.1"/>
</dbReference>
<dbReference type="GeneID" id="8291936"/>
<dbReference type="OrthoDB" id="361494at2759"/>
<feature type="region of interest" description="Disordered" evidence="2">
    <location>
        <begin position="459"/>
        <end position="481"/>
    </location>
</feature>
<dbReference type="SUPFAM" id="SSF50978">
    <property type="entry name" value="WD40 repeat-like"/>
    <property type="match status" value="1"/>
</dbReference>
<evidence type="ECO:0000256" key="2">
    <source>
        <dbReference type="SAM" id="MobiDB-lite"/>
    </source>
</evidence>
<dbReference type="EMBL" id="CU928169">
    <property type="protein sequence ID" value="CAR23344.1"/>
    <property type="molecule type" value="Genomic_DNA"/>
</dbReference>
<keyword evidence="4" id="KW-1185">Reference proteome</keyword>
<feature type="region of interest" description="Disordered" evidence="2">
    <location>
        <begin position="492"/>
        <end position="511"/>
    </location>
</feature>
<dbReference type="InterPro" id="IPR001680">
    <property type="entry name" value="WD40_rpt"/>
</dbReference>
<feature type="compositionally biased region" description="Acidic residues" evidence="2">
    <location>
        <begin position="493"/>
        <end position="503"/>
    </location>
</feature>
<dbReference type="AlphaFoldDB" id="C5DHT3"/>
<accession>C5DHT3</accession>
<dbReference type="Gene3D" id="2.130.10.10">
    <property type="entry name" value="YVTN repeat-like/Quinoprotein amine dehydrogenase"/>
    <property type="match status" value="1"/>
</dbReference>
<dbReference type="FunCoup" id="C5DHT3">
    <property type="interactions" value="47"/>
</dbReference>
<name>C5DHT3_LACTC</name>
<sequence>MPEEFYTPPGIFRQPAIHFRRDETKPRFPALNTHKKSWQNDTARMKSPLLRKASGDMNDFYTTTQLRSEFWSLSQLSGTASFSTSLSSCDNVILTSNMGTKDNLRMFKLSTINADYRESVRLTELQSISIPGKSVTASCLLPRSFTNSKQGPNHDRLLLAGQQDGVVNLISTSEFHGDAKIIKRFNHGKYLRSTQSDSLDSWLKAKRSTPIKQVIAWDSKGFASIINESLFIYDTNQHRLPLYLQSFDGLEAMDSNPYNNQLLALAGSRFGTSGLSLLDLRSGCGYGNLYSPDPESSGHPGVSTNCIWLDEYTVANTIASSVKLWDIRTPGTKCIINGHKGFVEALKYDSVNQRLFSSDDQGYTIAWDLKDLKNAKECHLATGLQSIGEKDVADVRQCGNVVVIPDSLRSSTTTSSNDTLGSGISSFTFLDTLPDGSLLTLDSKEIGLHSINDVERPFIPPRNPRRLLSKPELENPETDATLHEDYANSTWEDTSDATVEGDEFTTPKKGQLSPVLIQEKLHKTQNPSIYSLKDLELSGSTIYNERIVHDGLIV</sequence>
<dbReference type="PROSITE" id="PS50082">
    <property type="entry name" value="WD_REPEATS_2"/>
    <property type="match status" value="1"/>
</dbReference>
<proteinExistence type="predicted"/>
<dbReference type="eggNOG" id="ENOG502QTST">
    <property type="taxonomic scope" value="Eukaryota"/>
</dbReference>
<dbReference type="InParanoid" id="C5DHT3"/>
<evidence type="ECO:0000313" key="4">
    <source>
        <dbReference type="Proteomes" id="UP000002036"/>
    </source>
</evidence>
<evidence type="ECO:0000256" key="1">
    <source>
        <dbReference type="PROSITE-ProRule" id="PRU00221"/>
    </source>
</evidence>
<gene>
    <name evidence="3" type="ordered locus">KLTH0E06930g</name>
</gene>
<dbReference type="STRING" id="559295.C5DHT3"/>
<dbReference type="HOGENOM" id="CLU_033098_0_0_1"/>
<organism evidence="3 4">
    <name type="scientific">Lachancea thermotolerans (strain ATCC 56472 / CBS 6340 / NRRL Y-8284)</name>
    <name type="common">Yeast</name>
    <name type="synonym">Kluyveromyces thermotolerans</name>
    <dbReference type="NCBI Taxonomy" id="559295"/>
    <lineage>
        <taxon>Eukaryota</taxon>
        <taxon>Fungi</taxon>
        <taxon>Dikarya</taxon>
        <taxon>Ascomycota</taxon>
        <taxon>Saccharomycotina</taxon>
        <taxon>Saccharomycetes</taxon>
        <taxon>Saccharomycetales</taxon>
        <taxon>Saccharomycetaceae</taxon>
        <taxon>Lachancea</taxon>
    </lineage>
</organism>
<dbReference type="InterPro" id="IPR015943">
    <property type="entry name" value="WD40/YVTN_repeat-like_dom_sf"/>
</dbReference>
<reference evidence="3 4" key="1">
    <citation type="journal article" date="2009" name="Genome Res.">
        <title>Comparative genomics of protoploid Saccharomycetaceae.</title>
        <authorList>
            <consortium name="The Genolevures Consortium"/>
            <person name="Souciet J.-L."/>
            <person name="Dujon B."/>
            <person name="Gaillardin C."/>
            <person name="Johnston M."/>
            <person name="Baret P.V."/>
            <person name="Cliften P."/>
            <person name="Sherman D.J."/>
            <person name="Weissenbach J."/>
            <person name="Westhof E."/>
            <person name="Wincker P."/>
            <person name="Jubin C."/>
            <person name="Poulain J."/>
            <person name="Barbe V."/>
            <person name="Segurens B."/>
            <person name="Artiguenave F."/>
            <person name="Anthouard V."/>
            <person name="Vacherie B."/>
            <person name="Val M.-E."/>
            <person name="Fulton R.S."/>
            <person name="Minx P."/>
            <person name="Wilson R."/>
            <person name="Durrens P."/>
            <person name="Jean G."/>
            <person name="Marck C."/>
            <person name="Martin T."/>
            <person name="Nikolski M."/>
            <person name="Rolland T."/>
            <person name="Seret M.-L."/>
            <person name="Casaregola S."/>
            <person name="Despons L."/>
            <person name="Fairhead C."/>
            <person name="Fischer G."/>
            <person name="Lafontaine I."/>
            <person name="Leh V."/>
            <person name="Lemaire M."/>
            <person name="de Montigny J."/>
            <person name="Neuveglise C."/>
            <person name="Thierry A."/>
            <person name="Blanc-Lenfle I."/>
            <person name="Bleykasten C."/>
            <person name="Diffels J."/>
            <person name="Fritsch E."/>
            <person name="Frangeul L."/>
            <person name="Goeffon A."/>
            <person name="Jauniaux N."/>
            <person name="Kachouri-Lafond R."/>
            <person name="Payen C."/>
            <person name="Potier S."/>
            <person name="Pribylova L."/>
            <person name="Ozanne C."/>
            <person name="Richard G.-F."/>
            <person name="Sacerdot C."/>
            <person name="Straub M.-L."/>
            <person name="Talla E."/>
        </authorList>
    </citation>
    <scope>NUCLEOTIDE SEQUENCE [LARGE SCALE GENOMIC DNA]</scope>
    <source>
        <strain evidence="4">ATCC 56472 / CBS 6340 / NRRL Y-8284</strain>
    </source>
</reference>
<dbReference type="Proteomes" id="UP000002036">
    <property type="component" value="Chromosome E"/>
</dbReference>
<dbReference type="InterPro" id="IPR036322">
    <property type="entry name" value="WD40_repeat_dom_sf"/>
</dbReference>
<protein>
    <submittedName>
        <fullName evidence="3">KLTH0E06930p</fullName>
    </submittedName>
</protein>
<keyword evidence="1" id="KW-0853">WD repeat</keyword>
<evidence type="ECO:0000313" key="3">
    <source>
        <dbReference type="EMBL" id="CAR23344.1"/>
    </source>
</evidence>